<feature type="transmembrane region" description="Helical" evidence="6">
    <location>
        <begin position="83"/>
        <end position="109"/>
    </location>
</feature>
<dbReference type="PANTHER" id="PTHR33931">
    <property type="entry name" value="HOLIN-LIKE PROTEIN CIDA-RELATED"/>
    <property type="match status" value="1"/>
</dbReference>
<dbReference type="RefSeq" id="WP_037333653.1">
    <property type="nucleotide sequence ID" value="NZ_APNK01000002.1"/>
</dbReference>
<feature type="transmembrane region" description="Helical" evidence="6">
    <location>
        <begin position="26"/>
        <end position="45"/>
    </location>
</feature>
<dbReference type="Proteomes" id="UP000028302">
    <property type="component" value="Unassembled WGS sequence"/>
</dbReference>
<dbReference type="STRING" id="1304275.C41B8_02922"/>
<comment type="caution">
    <text evidence="7">The sequence shown here is derived from an EMBL/GenBank/DDBJ whole genome shotgun (WGS) entry which is preliminary data.</text>
</comment>
<evidence type="ECO:0000313" key="8">
    <source>
        <dbReference type="Proteomes" id="UP000028302"/>
    </source>
</evidence>
<sequence length="119" mass="12850">MIGSIAALLVLQLIGTIVIRLTGIPLPGPVVGMLLLFVYLLWRGATPKPFERTAQGLLQNLALLFVPAGVGIIAHLHAVADQWIALSVTIVASATITLVVTAATLHWLLKWRRPDGEWE</sequence>
<name>A0A084IQR4_SALHC</name>
<gene>
    <name evidence="7" type="ORF">C41B8_02922</name>
</gene>
<dbReference type="OrthoDB" id="385012at2"/>
<accession>A0A084IQR4</accession>
<keyword evidence="8" id="KW-1185">Reference proteome</keyword>
<comment type="subcellular location">
    <subcellularLocation>
        <location evidence="1">Cell membrane</location>
        <topology evidence="1">Multi-pass membrane protein</topology>
    </subcellularLocation>
</comment>
<dbReference type="Pfam" id="PF03788">
    <property type="entry name" value="LrgA"/>
    <property type="match status" value="1"/>
</dbReference>
<dbReference type="PANTHER" id="PTHR33931:SF2">
    <property type="entry name" value="HOLIN-LIKE PROTEIN CIDA"/>
    <property type="match status" value="1"/>
</dbReference>
<dbReference type="PATRIC" id="fig|1304275.5.peg.594"/>
<keyword evidence="3 6" id="KW-0812">Transmembrane</keyword>
<keyword evidence="2" id="KW-1003">Cell membrane</keyword>
<keyword evidence="5 6" id="KW-0472">Membrane</keyword>
<protein>
    <submittedName>
        <fullName evidence="7">LrgA protein</fullName>
    </submittedName>
</protein>
<evidence type="ECO:0000256" key="3">
    <source>
        <dbReference type="ARBA" id="ARBA00022692"/>
    </source>
</evidence>
<feature type="transmembrane region" description="Helical" evidence="6">
    <location>
        <begin position="57"/>
        <end position="77"/>
    </location>
</feature>
<organism evidence="7 8">
    <name type="scientific">Salinisphaera hydrothermalis (strain C41B8)</name>
    <dbReference type="NCBI Taxonomy" id="1304275"/>
    <lineage>
        <taxon>Bacteria</taxon>
        <taxon>Pseudomonadati</taxon>
        <taxon>Pseudomonadota</taxon>
        <taxon>Gammaproteobacteria</taxon>
        <taxon>Salinisphaerales</taxon>
        <taxon>Salinisphaeraceae</taxon>
        <taxon>Salinisphaera</taxon>
    </lineage>
</organism>
<dbReference type="eggNOG" id="COG1380">
    <property type="taxonomic scope" value="Bacteria"/>
</dbReference>
<evidence type="ECO:0000256" key="5">
    <source>
        <dbReference type="ARBA" id="ARBA00023136"/>
    </source>
</evidence>
<dbReference type="InterPro" id="IPR005538">
    <property type="entry name" value="LrgA/CidA"/>
</dbReference>
<reference evidence="7 8" key="1">
    <citation type="submission" date="2013-03" db="EMBL/GenBank/DDBJ databases">
        <title>Salinisphaera hydrothermalis C41B8 Genome Sequencing.</title>
        <authorList>
            <person name="Li C."/>
            <person name="Lai Q."/>
            <person name="Shao Z."/>
        </authorList>
    </citation>
    <scope>NUCLEOTIDE SEQUENCE [LARGE SCALE GENOMIC DNA]</scope>
    <source>
        <strain evidence="7 8">C41B8</strain>
    </source>
</reference>
<keyword evidence="4 6" id="KW-1133">Transmembrane helix</keyword>
<proteinExistence type="predicted"/>
<evidence type="ECO:0000313" key="7">
    <source>
        <dbReference type="EMBL" id="KEZ79048.1"/>
    </source>
</evidence>
<evidence type="ECO:0000256" key="1">
    <source>
        <dbReference type="ARBA" id="ARBA00004651"/>
    </source>
</evidence>
<evidence type="ECO:0000256" key="2">
    <source>
        <dbReference type="ARBA" id="ARBA00022475"/>
    </source>
</evidence>
<dbReference type="GO" id="GO:0005886">
    <property type="term" value="C:plasma membrane"/>
    <property type="evidence" value="ECO:0007669"/>
    <property type="project" value="UniProtKB-SubCell"/>
</dbReference>
<dbReference type="EMBL" id="APNK01000002">
    <property type="protein sequence ID" value="KEZ79048.1"/>
    <property type="molecule type" value="Genomic_DNA"/>
</dbReference>
<dbReference type="AlphaFoldDB" id="A0A084IQR4"/>
<evidence type="ECO:0000256" key="6">
    <source>
        <dbReference type="SAM" id="Phobius"/>
    </source>
</evidence>
<evidence type="ECO:0000256" key="4">
    <source>
        <dbReference type="ARBA" id="ARBA00022989"/>
    </source>
</evidence>